<organism evidence="16 17">
    <name type="scientific">Aquicella siphonis</name>
    <dbReference type="NCBI Taxonomy" id="254247"/>
    <lineage>
        <taxon>Bacteria</taxon>
        <taxon>Pseudomonadati</taxon>
        <taxon>Pseudomonadota</taxon>
        <taxon>Gammaproteobacteria</taxon>
        <taxon>Legionellales</taxon>
        <taxon>Coxiellaceae</taxon>
        <taxon>Aquicella</taxon>
    </lineage>
</organism>
<keyword evidence="7 14" id="KW-0249">Electron transport</keyword>
<evidence type="ECO:0000256" key="9">
    <source>
        <dbReference type="ARBA" id="ARBA00023002"/>
    </source>
</evidence>
<keyword evidence="6 14" id="KW-0812">Transmembrane</keyword>
<feature type="transmembrane region" description="Helical" evidence="15">
    <location>
        <begin position="64"/>
        <end position="86"/>
    </location>
</feature>
<dbReference type="PANTHER" id="PTHR36570">
    <property type="entry name" value="DISULFIDE BOND FORMATION PROTEIN B"/>
    <property type="match status" value="1"/>
</dbReference>
<dbReference type="AlphaFoldDB" id="A0A5E4PKG9"/>
<keyword evidence="10 14" id="KW-0472">Membrane</keyword>
<evidence type="ECO:0000256" key="6">
    <source>
        <dbReference type="ARBA" id="ARBA00022692"/>
    </source>
</evidence>
<evidence type="ECO:0000256" key="1">
    <source>
        <dbReference type="ARBA" id="ARBA00004429"/>
    </source>
</evidence>
<keyword evidence="11 14" id="KW-1015">Disulfide bond</keyword>
<dbReference type="GO" id="GO:0009055">
    <property type="term" value="F:electron transfer activity"/>
    <property type="evidence" value="ECO:0007669"/>
    <property type="project" value="UniProtKB-UniRule"/>
</dbReference>
<dbReference type="Proteomes" id="UP000324194">
    <property type="component" value="Chromosome 1"/>
</dbReference>
<evidence type="ECO:0000256" key="15">
    <source>
        <dbReference type="SAM" id="Phobius"/>
    </source>
</evidence>
<keyword evidence="9 14" id="KW-0560">Oxidoreductase</keyword>
<feature type="topological domain" description="Cytoplasmic" evidence="14">
    <location>
        <begin position="1"/>
        <end position="6"/>
    </location>
</feature>
<accession>A0A5E4PKG9</accession>
<feature type="disulfide bond" description="Redox-active" evidence="14">
    <location>
        <begin position="33"/>
        <end position="36"/>
    </location>
</feature>
<comment type="similarity">
    <text evidence="2 14">Belongs to the DsbB family.</text>
</comment>
<dbReference type="InterPro" id="IPR003752">
    <property type="entry name" value="DiS_bond_form_DsbB/BdbC"/>
</dbReference>
<evidence type="ECO:0000256" key="11">
    <source>
        <dbReference type="ARBA" id="ARBA00023157"/>
    </source>
</evidence>
<evidence type="ECO:0000313" key="17">
    <source>
        <dbReference type="Proteomes" id="UP000324194"/>
    </source>
</evidence>
<sequence>MTIRSSYFFGLAVVSVLLLTSLYFQFFEGIMPCPLCTLQRISFAILGILFLVGGLIHSRRGVRLTINSLCTLTSILGIVLAGRQVWLQNFPSAENTECGVSIQYMMQVLPMNEVMQKIFAGSAECTQRGWEFLHLNMAEWALIWFVGFLIMSVCLFLEEFKWFKHK</sequence>
<evidence type="ECO:0000256" key="2">
    <source>
        <dbReference type="ARBA" id="ARBA00008823"/>
    </source>
</evidence>
<keyword evidence="3 14" id="KW-0813">Transport</keyword>
<feature type="topological domain" description="Cytoplasmic" evidence="14">
    <location>
        <begin position="159"/>
        <end position="166"/>
    </location>
</feature>
<evidence type="ECO:0000256" key="4">
    <source>
        <dbReference type="ARBA" id="ARBA00022475"/>
    </source>
</evidence>
<keyword evidence="13 14" id="KW-0676">Redox-active center</keyword>
<keyword evidence="8 14" id="KW-1133">Transmembrane helix</keyword>
<reference evidence="16 17" key="1">
    <citation type="submission" date="2019-08" db="EMBL/GenBank/DDBJ databases">
        <authorList>
            <person name="Guy L."/>
        </authorList>
    </citation>
    <scope>NUCLEOTIDE SEQUENCE [LARGE SCALE GENOMIC DNA]</scope>
    <source>
        <strain evidence="16 17">SGT-108</strain>
    </source>
</reference>
<evidence type="ECO:0000256" key="10">
    <source>
        <dbReference type="ARBA" id="ARBA00023136"/>
    </source>
</evidence>
<dbReference type="RefSeq" id="WP_172622842.1">
    <property type="nucleotide sequence ID" value="NZ_LR699119.1"/>
</dbReference>
<comment type="caution">
    <text evidence="14">Lacks conserved residue(s) required for the propagation of feature annotation.</text>
</comment>
<dbReference type="Gene3D" id="1.20.1550.10">
    <property type="entry name" value="DsbB-like"/>
    <property type="match status" value="1"/>
</dbReference>
<feature type="transmembrane region" description="Helical" evidence="15">
    <location>
        <begin position="38"/>
        <end position="57"/>
    </location>
</feature>
<dbReference type="HAMAP" id="MF_00286">
    <property type="entry name" value="DsbB"/>
    <property type="match status" value="1"/>
</dbReference>
<feature type="transmembrane region" description="Helical" evidence="15">
    <location>
        <begin position="7"/>
        <end position="26"/>
    </location>
</feature>
<dbReference type="InterPro" id="IPR023380">
    <property type="entry name" value="DsbB-like_sf"/>
</dbReference>
<comment type="subcellular location">
    <subcellularLocation>
        <location evidence="1">Cell inner membrane</location>
        <topology evidence="1">Multi-pass membrane protein</topology>
    </subcellularLocation>
    <subcellularLocation>
        <location evidence="14">Cell membrane</location>
        <topology evidence="14">Multi-pass membrane protein</topology>
    </subcellularLocation>
</comment>
<gene>
    <name evidence="16" type="primary">dsbB_2</name>
    <name evidence="14" type="synonym">dsbB</name>
    <name evidence="16" type="ORF">AQUSIP_22280</name>
</gene>
<dbReference type="InterPro" id="IPR050183">
    <property type="entry name" value="DsbB"/>
</dbReference>
<dbReference type="GO" id="GO:0005886">
    <property type="term" value="C:plasma membrane"/>
    <property type="evidence" value="ECO:0007669"/>
    <property type="project" value="UniProtKB-SubCell"/>
</dbReference>
<evidence type="ECO:0000256" key="8">
    <source>
        <dbReference type="ARBA" id="ARBA00022989"/>
    </source>
</evidence>
<evidence type="ECO:0000313" key="16">
    <source>
        <dbReference type="EMBL" id="VVC76901.1"/>
    </source>
</evidence>
<evidence type="ECO:0000256" key="5">
    <source>
        <dbReference type="ARBA" id="ARBA00022519"/>
    </source>
</evidence>
<feature type="transmembrane region" description="Helical" evidence="15">
    <location>
        <begin position="140"/>
        <end position="157"/>
    </location>
</feature>
<feature type="topological domain" description="Periplasmic" evidence="14">
    <location>
        <begin position="24"/>
        <end position="41"/>
    </location>
</feature>
<dbReference type="SUPFAM" id="SSF158442">
    <property type="entry name" value="DsbB-like"/>
    <property type="match status" value="1"/>
</dbReference>
<keyword evidence="17" id="KW-1185">Reference proteome</keyword>
<dbReference type="Pfam" id="PF02600">
    <property type="entry name" value="DsbB"/>
    <property type="match status" value="1"/>
</dbReference>
<dbReference type="InterPro" id="IPR022920">
    <property type="entry name" value="Disulphide_bond_form_DsbB"/>
</dbReference>
<evidence type="ECO:0000256" key="12">
    <source>
        <dbReference type="ARBA" id="ARBA00023186"/>
    </source>
</evidence>
<keyword evidence="4 14" id="KW-1003">Cell membrane</keyword>
<keyword evidence="5" id="KW-0997">Cell inner membrane</keyword>
<comment type="function">
    <text evidence="14">Required for disulfide bond formation in some periplasmic proteins. Acts by oxidizing the DsbA protein.</text>
</comment>
<proteinExistence type="inferred from homology"/>
<evidence type="ECO:0000256" key="13">
    <source>
        <dbReference type="ARBA" id="ARBA00023284"/>
    </source>
</evidence>
<dbReference type="EMBL" id="LR699119">
    <property type="protein sequence ID" value="VVC76901.1"/>
    <property type="molecule type" value="Genomic_DNA"/>
</dbReference>
<evidence type="ECO:0000256" key="7">
    <source>
        <dbReference type="ARBA" id="ARBA00022982"/>
    </source>
</evidence>
<name>A0A5E4PKG9_9COXI</name>
<dbReference type="GO" id="GO:0006457">
    <property type="term" value="P:protein folding"/>
    <property type="evidence" value="ECO:0007669"/>
    <property type="project" value="InterPro"/>
</dbReference>
<feature type="topological domain" description="Cytoplasmic" evidence="14">
    <location>
        <begin position="59"/>
        <end position="64"/>
    </location>
</feature>
<keyword evidence="12 14" id="KW-0143">Chaperone</keyword>
<evidence type="ECO:0000256" key="14">
    <source>
        <dbReference type="HAMAP-Rule" id="MF_00286"/>
    </source>
</evidence>
<dbReference type="GO" id="GO:0015035">
    <property type="term" value="F:protein-disulfide reductase activity"/>
    <property type="evidence" value="ECO:0007669"/>
    <property type="project" value="UniProtKB-UniRule"/>
</dbReference>
<evidence type="ECO:0000256" key="3">
    <source>
        <dbReference type="ARBA" id="ARBA00022448"/>
    </source>
</evidence>
<protein>
    <recommendedName>
        <fullName evidence="14">Disulfide bond formation protein B</fullName>
    </recommendedName>
    <alternativeName>
        <fullName evidence="14">Disulfide oxidoreductase</fullName>
    </alternativeName>
</protein>
<dbReference type="PANTHER" id="PTHR36570:SF3">
    <property type="entry name" value="DISULFIDE BOND FORMATION PROTEIN B"/>
    <property type="match status" value="1"/>
</dbReference>
<dbReference type="KEGG" id="asip:AQUSIP_22280"/>